<dbReference type="Proteomes" id="UP000235392">
    <property type="component" value="Unassembled WGS sequence"/>
</dbReference>
<evidence type="ECO:0000313" key="3">
    <source>
        <dbReference type="Proteomes" id="UP000235392"/>
    </source>
</evidence>
<dbReference type="AlphaFoldDB" id="A0A2N5V995"/>
<sequence length="101" mass="10857">MQNILTGSGGLLFSSPAMRNHPPDEIYTPAALPSNRWHPLAPATPAPPAAATLSCTNLAAHRLSDHQLPRCLSAALWSHQRPPTDFLLKPLRLLPPSPAQT</sequence>
<proteinExistence type="predicted"/>
<organism evidence="2 3">
    <name type="scientific">Puccinia coronata f. sp. avenae</name>
    <dbReference type="NCBI Taxonomy" id="200324"/>
    <lineage>
        <taxon>Eukaryota</taxon>
        <taxon>Fungi</taxon>
        <taxon>Dikarya</taxon>
        <taxon>Basidiomycota</taxon>
        <taxon>Pucciniomycotina</taxon>
        <taxon>Pucciniomycetes</taxon>
        <taxon>Pucciniales</taxon>
        <taxon>Pucciniaceae</taxon>
        <taxon>Puccinia</taxon>
    </lineage>
</organism>
<comment type="caution">
    <text evidence="2">The sequence shown here is derived from an EMBL/GenBank/DDBJ whole genome shotgun (WGS) entry which is preliminary data.</text>
</comment>
<evidence type="ECO:0000256" key="1">
    <source>
        <dbReference type="SAM" id="MobiDB-lite"/>
    </source>
</evidence>
<name>A0A2N5V995_9BASI</name>
<evidence type="ECO:0000313" key="2">
    <source>
        <dbReference type="EMBL" id="PLW46579.1"/>
    </source>
</evidence>
<protein>
    <submittedName>
        <fullName evidence="2">Uncharacterized protein</fullName>
    </submittedName>
</protein>
<accession>A0A2N5V995</accession>
<dbReference type="EMBL" id="PGCI01000038">
    <property type="protein sequence ID" value="PLW46579.1"/>
    <property type="molecule type" value="Genomic_DNA"/>
</dbReference>
<feature type="region of interest" description="Disordered" evidence="1">
    <location>
        <begin position="24"/>
        <end position="49"/>
    </location>
</feature>
<gene>
    <name evidence="2" type="ORF">PCASD_07423</name>
</gene>
<reference evidence="2 3" key="1">
    <citation type="submission" date="2017-11" db="EMBL/GenBank/DDBJ databases">
        <title>De novo assembly and phasing of dikaryotic genomes from two isolates of Puccinia coronata f. sp. avenae, the causal agent of oat crown rust.</title>
        <authorList>
            <person name="Miller M.E."/>
            <person name="Zhang Y."/>
            <person name="Omidvar V."/>
            <person name="Sperschneider J."/>
            <person name="Schwessinger B."/>
            <person name="Raley C."/>
            <person name="Palmer J.M."/>
            <person name="Garnica D."/>
            <person name="Upadhyaya N."/>
            <person name="Rathjen J."/>
            <person name="Taylor J.M."/>
            <person name="Park R.F."/>
            <person name="Dodds P.N."/>
            <person name="Hirsch C.D."/>
            <person name="Kianian S.F."/>
            <person name="Figueroa M."/>
        </authorList>
    </citation>
    <scope>NUCLEOTIDE SEQUENCE [LARGE SCALE GENOMIC DNA]</scope>
    <source>
        <strain evidence="2">12SD80</strain>
    </source>
</reference>